<dbReference type="Pfam" id="PF07727">
    <property type="entry name" value="RVT_2"/>
    <property type="match status" value="2"/>
</dbReference>
<gene>
    <name evidence="3" type="ORF">OSB04_032030</name>
</gene>
<evidence type="ECO:0000313" key="4">
    <source>
        <dbReference type="Proteomes" id="UP001172457"/>
    </source>
</evidence>
<dbReference type="PANTHER" id="PTHR11439:SF495">
    <property type="entry name" value="REVERSE TRANSCRIPTASE, RNA-DEPENDENT DNA POLYMERASE-RELATED"/>
    <property type="match status" value="1"/>
</dbReference>
<dbReference type="GO" id="GO:0003676">
    <property type="term" value="F:nucleic acid binding"/>
    <property type="evidence" value="ECO:0007669"/>
    <property type="project" value="InterPro"/>
</dbReference>
<dbReference type="InterPro" id="IPR043502">
    <property type="entry name" value="DNA/RNA_pol_sf"/>
</dbReference>
<evidence type="ECO:0000313" key="3">
    <source>
        <dbReference type="EMBL" id="KAJ9539297.1"/>
    </source>
</evidence>
<dbReference type="InterPro" id="IPR057670">
    <property type="entry name" value="SH3_retrovirus"/>
</dbReference>
<dbReference type="CDD" id="cd09272">
    <property type="entry name" value="RNase_HI_RT_Ty1"/>
    <property type="match status" value="2"/>
</dbReference>
<dbReference type="PROSITE" id="PS50994">
    <property type="entry name" value="INTEGRASE"/>
    <property type="match status" value="1"/>
</dbReference>
<dbReference type="SUPFAM" id="SSF56672">
    <property type="entry name" value="DNA/RNA polymerases"/>
    <property type="match status" value="2"/>
</dbReference>
<evidence type="ECO:0000256" key="1">
    <source>
        <dbReference type="SAM" id="MobiDB-lite"/>
    </source>
</evidence>
<reference evidence="3" key="1">
    <citation type="submission" date="2023-03" db="EMBL/GenBank/DDBJ databases">
        <title>Chromosome-scale reference genome and RAD-based genetic map of yellow starthistle (Centaurea solstitialis) reveal putative structural variation and QTLs associated with invader traits.</title>
        <authorList>
            <person name="Reatini B."/>
            <person name="Cang F.A."/>
            <person name="Jiang Q."/>
            <person name="Mckibben M.T.W."/>
            <person name="Barker M.S."/>
            <person name="Rieseberg L.H."/>
            <person name="Dlugosch K.M."/>
        </authorList>
    </citation>
    <scope>NUCLEOTIDE SEQUENCE</scope>
    <source>
        <strain evidence="3">CAN-66</strain>
        <tissue evidence="3">Leaf</tissue>
    </source>
</reference>
<organism evidence="3 4">
    <name type="scientific">Centaurea solstitialis</name>
    <name type="common">yellow star-thistle</name>
    <dbReference type="NCBI Taxonomy" id="347529"/>
    <lineage>
        <taxon>Eukaryota</taxon>
        <taxon>Viridiplantae</taxon>
        <taxon>Streptophyta</taxon>
        <taxon>Embryophyta</taxon>
        <taxon>Tracheophyta</taxon>
        <taxon>Spermatophyta</taxon>
        <taxon>Magnoliopsida</taxon>
        <taxon>eudicotyledons</taxon>
        <taxon>Gunneridae</taxon>
        <taxon>Pentapetalae</taxon>
        <taxon>asterids</taxon>
        <taxon>campanulids</taxon>
        <taxon>Asterales</taxon>
        <taxon>Asteraceae</taxon>
        <taxon>Carduoideae</taxon>
        <taxon>Cardueae</taxon>
        <taxon>Centaureinae</taxon>
        <taxon>Centaurea</taxon>
    </lineage>
</organism>
<dbReference type="GO" id="GO:0015074">
    <property type="term" value="P:DNA integration"/>
    <property type="evidence" value="ECO:0007669"/>
    <property type="project" value="InterPro"/>
</dbReference>
<evidence type="ECO:0000259" key="2">
    <source>
        <dbReference type="PROSITE" id="PS50994"/>
    </source>
</evidence>
<dbReference type="PANTHER" id="PTHR11439">
    <property type="entry name" value="GAG-POL-RELATED RETROTRANSPOSON"/>
    <property type="match status" value="1"/>
</dbReference>
<dbReference type="InterPro" id="IPR036397">
    <property type="entry name" value="RNaseH_sf"/>
</dbReference>
<name>A0AA38VY57_9ASTR</name>
<dbReference type="SUPFAM" id="SSF53098">
    <property type="entry name" value="Ribonuclease H-like"/>
    <property type="match status" value="1"/>
</dbReference>
<dbReference type="Pfam" id="PF25597">
    <property type="entry name" value="SH3_retrovirus"/>
    <property type="match status" value="1"/>
</dbReference>
<dbReference type="InterPro" id="IPR013103">
    <property type="entry name" value="RVT_2"/>
</dbReference>
<dbReference type="InterPro" id="IPR001584">
    <property type="entry name" value="Integrase_cat-core"/>
</dbReference>
<proteinExistence type="predicted"/>
<feature type="region of interest" description="Disordered" evidence="1">
    <location>
        <begin position="1"/>
        <end position="21"/>
    </location>
</feature>
<protein>
    <recommendedName>
        <fullName evidence="2">Integrase catalytic domain-containing protein</fullName>
    </recommendedName>
</protein>
<sequence length="1705" mass="192965">MALQAKDNYFDTGSSGKPPRELVKPVTDWNDEDRRLVNIDTKARSLIAMSLPDDIFHSVCHLRSAKEIWNTLYVQHEDLPDPSLNEASTSGQVYQPPALRWTKDHPNDQVLGNPSSGVKTRRQSGNICLYVNFISENEPKEIDDALRDPAWFSAMQEELAEFIRNNVWLPLQDRCINHLLFDGPRIIQLIRSSEILPLVLKLDVNLEEGIDYDETFAPVARLEAIRLFLAFAAHMNFKVFQMDIKNAFLNGKLNEEVYVAQPPGFVDPKFPDHVYKLNKALYGLKQAPRAWYDTLSTFLLSKGFERGKIDSTLFLKKYPEHILLVQIYVDDIIFGSTNPKLCEKFELLMKTEYKMSMMGELTYFLGLHIKQSEKGIFINQGKYVLDMLKKFDLTSCTPMKTPMAPPLSLDKDSNGKPVDVTLYRGMISSLLYLTASRPDIMYSTCLCARYQAEPKESHLTAVKRIFRYLKGTPNLGLWYSKDSGFDLTAYSDSDFAGCKIDRKSTTAIAIANNHVLHSKTKHIEVRYHFIRDHVMNGDIELHFVPTEYQLADLFTKPLDVTRFNMLISELGIMAATSSASLDAQLSAEATTLLTASGSIPPAKDFLLSSPLKTAFTLNPKPNKPLLLQLWSTAMVAQERSPKGKLQEVIKFQVNDEIVTFGIGTLRNVLQIPGKKRYRPPASKDEIIALLDNISYRWPDKEGVITKSSATVQKTGLNATFYYIWNTFGLCLTSKTGSTEQFLTTIQNMVFSALNTRKFDYVRHIWDDMVNKIKAPKRVVNVPFTRFFSAILALHMKANYPTEGTFNNYAIGPKFLDQVLPYPDDVPLSAVLVLPDEPEQVAEERPDSPPVQGMYSFISSNHLHKDHKVSFFKKDCKEIDYFLSSREIKAEYLVHHLLPVSHSIRCFGDPSFSVPSYQHNWMNQHALVQAVVFCGYQTCRVIHSNLVDGLPEKSFAKESPCSACEKGKQTRASFKSKQVFFLRSKSDASQEIINFILQMEKYNQITVRSLRSDHDTEFKNNVLDDFLVSKGISQNFSSVRTPQQNGVAERRNRTLIEAARSMLIEARLPLQFWAEAVNTACYTQNRDNLGKFDAKADDGFLVGYSTVSKAYRIFNKCRQTLEETIHVKFDEIDPFSSTPSFTNSDDIDQWANSYFQVPENDIPKVSTPVAGSSSYIPDGFEEPNIPQDTPIYSAIPLNQVSPTISQEDIPSTSGSAEVVQDDDSPLQLNDVPEASIISAVEPIQVIADESTSSTNVEPLQAIPQPPALRWARDHPIDHVLGDPSTGVKTRQQSGNHCLYVSFLSEHEPTKVDEALADPSWVSTMQEELAEFERNLVWTLVHKQSRKTIIGLKWVFRNKLDEHGIVIRNKARLVAQGYRQEEGIDYDETFAPVARLEAIKLFLAYAAHLNFQVYQMDVKSVFLNGKLAEEVYVAQPPRFTDPKHPNHVYKLNKVLYGLKQAPRAWYETLSTFLIAEGFTRGKIDSTLFVKSYKDHVKQSEKGIFITQGKYVRDMLKKFDLTTCSEMKTPMAPPLKPDKDSNGKSVDVSTNRGMIGSLLCLTASRPDIIYLKGTPNLGLWYPRDSGFDLTAFSDSDFAGCNLDRKSTTGGCYLLGGKLLLDYGFQLSKIPIFCDNTSAIAIANNHVLHSKTKHIETRYHFIRDHVMNGDVEIHFIPTEYQLADLFTKHLDEKRFNQLISVLGMLNPDA</sequence>
<dbReference type="Proteomes" id="UP001172457">
    <property type="component" value="Chromosome 8"/>
</dbReference>
<dbReference type="Gene3D" id="3.30.420.10">
    <property type="entry name" value="Ribonuclease H-like superfamily/Ribonuclease H"/>
    <property type="match status" value="1"/>
</dbReference>
<accession>A0AA38VY57</accession>
<feature type="domain" description="Integrase catalytic" evidence="2">
    <location>
        <begin position="975"/>
        <end position="1104"/>
    </location>
</feature>
<dbReference type="Pfam" id="PF14223">
    <property type="entry name" value="Retrotran_gag_2"/>
    <property type="match status" value="1"/>
</dbReference>
<dbReference type="InterPro" id="IPR012337">
    <property type="entry name" value="RNaseH-like_sf"/>
</dbReference>
<comment type="caution">
    <text evidence="3">The sequence shown here is derived from an EMBL/GenBank/DDBJ whole genome shotgun (WGS) entry which is preliminary data.</text>
</comment>
<dbReference type="EMBL" id="JARYMX010000008">
    <property type="protein sequence ID" value="KAJ9539297.1"/>
    <property type="molecule type" value="Genomic_DNA"/>
</dbReference>
<keyword evidence="4" id="KW-1185">Reference proteome</keyword>